<comment type="caution">
    <text evidence="1">The sequence shown here is derived from an EMBL/GenBank/DDBJ whole genome shotgun (WGS) entry which is preliminary data.</text>
</comment>
<keyword evidence="2" id="KW-1185">Reference proteome</keyword>
<reference evidence="1 2" key="1">
    <citation type="submission" date="2024-09" db="EMBL/GenBank/DDBJ databases">
        <authorList>
            <person name="Sun Q."/>
            <person name="Mori K."/>
        </authorList>
    </citation>
    <scope>NUCLEOTIDE SEQUENCE [LARGE SCALE GENOMIC DNA]</scope>
    <source>
        <strain evidence="1 2">JCM 4414</strain>
    </source>
</reference>
<gene>
    <name evidence="1" type="ORF">ACFFTP_30285</name>
</gene>
<name>A0ABV5R060_9ACTN</name>
<dbReference type="Proteomes" id="UP001589716">
    <property type="component" value="Unassembled WGS sequence"/>
</dbReference>
<dbReference type="EMBL" id="JBHMCT010000023">
    <property type="protein sequence ID" value="MFB9558458.1"/>
    <property type="molecule type" value="Genomic_DNA"/>
</dbReference>
<accession>A0ABV5R060</accession>
<evidence type="ECO:0000313" key="1">
    <source>
        <dbReference type="EMBL" id="MFB9558458.1"/>
    </source>
</evidence>
<protein>
    <submittedName>
        <fullName evidence="1">Uncharacterized protein</fullName>
    </submittedName>
</protein>
<sequence>MPISQEDAARLVVRLRRATPQVIALTSLRSAPAADIARLRALHEARPKGMELLRYLRLFALALLTVLDVVCGDET</sequence>
<evidence type="ECO:0000313" key="2">
    <source>
        <dbReference type="Proteomes" id="UP001589716"/>
    </source>
</evidence>
<proteinExistence type="predicted"/>
<organism evidence="1 2">
    <name type="scientific">Streptomyces roseoviridis</name>
    <dbReference type="NCBI Taxonomy" id="67361"/>
    <lineage>
        <taxon>Bacteria</taxon>
        <taxon>Bacillati</taxon>
        <taxon>Actinomycetota</taxon>
        <taxon>Actinomycetes</taxon>
        <taxon>Kitasatosporales</taxon>
        <taxon>Streptomycetaceae</taxon>
        <taxon>Streptomyces</taxon>
    </lineage>
</organism>